<feature type="chain" id="PRO_5045830133" evidence="1">
    <location>
        <begin position="22"/>
        <end position="520"/>
    </location>
</feature>
<organism evidence="2 3">
    <name type="scientific">Hymenobacter cavernae</name>
    <dbReference type="NCBI Taxonomy" id="2044852"/>
    <lineage>
        <taxon>Bacteria</taxon>
        <taxon>Pseudomonadati</taxon>
        <taxon>Bacteroidota</taxon>
        <taxon>Cytophagia</taxon>
        <taxon>Cytophagales</taxon>
        <taxon>Hymenobacteraceae</taxon>
        <taxon>Hymenobacter</taxon>
    </lineage>
</organism>
<dbReference type="RefSeq" id="WP_188812592.1">
    <property type="nucleotide sequence ID" value="NZ_BMHT01000002.1"/>
</dbReference>
<reference evidence="3" key="1">
    <citation type="journal article" date="2019" name="Int. J. Syst. Evol. Microbiol.">
        <title>The Global Catalogue of Microorganisms (GCM) 10K type strain sequencing project: providing services to taxonomists for standard genome sequencing and annotation.</title>
        <authorList>
            <consortium name="The Broad Institute Genomics Platform"/>
            <consortium name="The Broad Institute Genome Sequencing Center for Infectious Disease"/>
            <person name="Wu L."/>
            <person name="Ma J."/>
        </authorList>
    </citation>
    <scope>NUCLEOTIDE SEQUENCE [LARGE SCALE GENOMIC DNA]</scope>
    <source>
        <strain evidence="3">CGMCC 1.15197</strain>
    </source>
</reference>
<evidence type="ECO:0000313" key="3">
    <source>
        <dbReference type="Proteomes" id="UP000632273"/>
    </source>
</evidence>
<accession>A0ABQ1TY97</accession>
<keyword evidence="1" id="KW-0732">Signal</keyword>
<proteinExistence type="predicted"/>
<protein>
    <submittedName>
        <fullName evidence="2">Hemin receptor</fullName>
    </submittedName>
</protein>
<dbReference type="EMBL" id="BMHT01000002">
    <property type="protein sequence ID" value="GGF04511.1"/>
    <property type="molecule type" value="Genomic_DNA"/>
</dbReference>
<evidence type="ECO:0000256" key="1">
    <source>
        <dbReference type="SAM" id="SignalP"/>
    </source>
</evidence>
<gene>
    <name evidence="2" type="ORF">GCM10011383_14520</name>
</gene>
<dbReference type="Gene3D" id="2.40.160.60">
    <property type="entry name" value="Outer membrane protein transport protein (OMPP1/FadL/TodX)"/>
    <property type="match status" value="1"/>
</dbReference>
<sequence length="520" mass="57044">MKNKKYWLGLALLSWASHAFAQNEVDALRYSRLQFGGPARTQAIGGANVAVGADLGNLVSNPAGLGLYQKSEISFTPGYSSNSTSSTGIGSKSTDSRNNLSVMSFGAAFANRRPDNDDSNWRGGTFALGLNRINDFNNRFNYSGTVTNNRSLFEYLRQAPRSTYDGILDQYDRLEYTDLDGLAYGTSLTNLEPAYRNGPDTIVTTLESGAVNQNEYVLTKGSQTQFDFGYGASYRDKLYIGVGLGIVSTRYDETRVQNGAGTEPSSGSIPTRETTYSLRDDLSTRGSGFNLRIGAIYRASDFVRFGASVQTPTFMRLRDNYSTSLSTTFSPALIYYNENGTVGSTVASASESTPSNEYTYNLTTPFRASGGVAVTIGKYGFLSGDVEYVNYGQAKLSDDNTNSSYTSGNSYESENQIVENLYRSAVNLRIGGEARYDIFRFRLGYARYGDPYKANDFDRTQNYFTGGLGIRQNSFFLDLAGVYSTNDRFYNPYTLNGGVEPVIAVNSNRFTTSATIGFIF</sequence>
<dbReference type="SUPFAM" id="SSF56935">
    <property type="entry name" value="Porins"/>
    <property type="match status" value="1"/>
</dbReference>
<name>A0ABQ1TY97_9BACT</name>
<comment type="caution">
    <text evidence="2">The sequence shown here is derived from an EMBL/GenBank/DDBJ whole genome shotgun (WGS) entry which is preliminary data.</text>
</comment>
<dbReference type="Proteomes" id="UP000632273">
    <property type="component" value="Unassembled WGS sequence"/>
</dbReference>
<feature type="signal peptide" evidence="1">
    <location>
        <begin position="1"/>
        <end position="21"/>
    </location>
</feature>
<keyword evidence="2" id="KW-0675">Receptor</keyword>
<evidence type="ECO:0000313" key="2">
    <source>
        <dbReference type="EMBL" id="GGF04511.1"/>
    </source>
</evidence>
<keyword evidence="3" id="KW-1185">Reference proteome</keyword>